<dbReference type="SUPFAM" id="SSF50630">
    <property type="entry name" value="Acid proteases"/>
    <property type="match status" value="1"/>
</dbReference>
<evidence type="ECO:0000256" key="6">
    <source>
        <dbReference type="SAM" id="Phobius"/>
    </source>
</evidence>
<keyword evidence="4" id="KW-1015">Disulfide bond</keyword>
<evidence type="ECO:0000256" key="3">
    <source>
        <dbReference type="PIRSR" id="PIRSR601461-1"/>
    </source>
</evidence>
<dbReference type="PROSITE" id="PS00141">
    <property type="entry name" value="ASP_PROTEASE"/>
    <property type="match status" value="2"/>
</dbReference>
<protein>
    <submittedName>
        <fullName evidence="9">Acid protease</fullName>
    </submittedName>
</protein>
<feature type="active site" evidence="3">
    <location>
        <position position="70"/>
    </location>
</feature>
<comment type="similarity">
    <text evidence="1 5">Belongs to the peptidase A1 family.</text>
</comment>
<keyword evidence="5 9" id="KW-0645">Protease</keyword>
<dbReference type="GO" id="GO:0004190">
    <property type="term" value="F:aspartic-type endopeptidase activity"/>
    <property type="evidence" value="ECO:0007669"/>
    <property type="project" value="UniProtKB-KW"/>
</dbReference>
<gene>
    <name evidence="9" type="ORF">CYLTODRAFT_495382</name>
</gene>
<keyword evidence="2 5" id="KW-0064">Aspartyl protease</keyword>
<keyword evidence="6" id="KW-0472">Membrane</keyword>
<evidence type="ECO:0000313" key="10">
    <source>
        <dbReference type="Proteomes" id="UP000054007"/>
    </source>
</evidence>
<sequence>MAALLATLFLFIPAALAGNGITLPLHRIALGENNLPENILSTQISVYNSNLFVYEVDVKIGNQTFPLLLDTGSADVWVLSGKCNDLEECQFLKTYTPTSSIVLADESFELNYLLGSVTGSVACDQMTLGAYQVSCQVFGMANRTQALHLGNNGNSGILGMAFPSVAAIGPATGVSFLQNIFSYLDEPDRYFALALGRKSGLDPTSSFSIGELDTAIASDFSGFFFVDVLKHGANDYDYWKIPLLSIKLEGHDLSLSPSLIPGAEHPIAVLDSGTSLVLGPTIDVKNFWDSFGDAARLNPVTAMWEVKCNTAITVSFALGSGDDDKMDFPLHPEDINWDSNDAGGEWCMGGIQANDKVNSGDWLVGDVFMRNVYVTHHGQNSTHRPAMGLLSMTDSGQAMEAFKKSRGVESTSAVIRIQQKPSDAMHPNVLYAISSGCGFVGGAAITLLVRVLQTRKMRIRTSLT</sequence>
<evidence type="ECO:0000259" key="8">
    <source>
        <dbReference type="PROSITE" id="PS51767"/>
    </source>
</evidence>
<feature type="chain" id="PRO_5002316661" evidence="7">
    <location>
        <begin position="18"/>
        <end position="464"/>
    </location>
</feature>
<dbReference type="EMBL" id="KN881026">
    <property type="protein sequence ID" value="KIY61170.1"/>
    <property type="molecule type" value="Genomic_DNA"/>
</dbReference>
<dbReference type="OrthoDB" id="15189at2759"/>
<name>A0A0D7AT55_9AGAR</name>
<feature type="active site" evidence="3">
    <location>
        <position position="271"/>
    </location>
</feature>
<evidence type="ECO:0000256" key="1">
    <source>
        <dbReference type="ARBA" id="ARBA00007447"/>
    </source>
</evidence>
<dbReference type="GO" id="GO:0006508">
    <property type="term" value="P:proteolysis"/>
    <property type="evidence" value="ECO:0007669"/>
    <property type="project" value="UniProtKB-KW"/>
</dbReference>
<dbReference type="InterPro" id="IPR033121">
    <property type="entry name" value="PEPTIDASE_A1"/>
</dbReference>
<evidence type="ECO:0000256" key="2">
    <source>
        <dbReference type="ARBA" id="ARBA00022750"/>
    </source>
</evidence>
<keyword evidence="7" id="KW-0732">Signal</keyword>
<keyword evidence="5" id="KW-0378">Hydrolase</keyword>
<dbReference type="InterPro" id="IPR034164">
    <property type="entry name" value="Pepsin-like_dom"/>
</dbReference>
<feature type="signal peptide" evidence="7">
    <location>
        <begin position="1"/>
        <end position="17"/>
    </location>
</feature>
<evidence type="ECO:0000256" key="5">
    <source>
        <dbReference type="RuleBase" id="RU000454"/>
    </source>
</evidence>
<reference evidence="9 10" key="1">
    <citation type="journal article" date="2015" name="Fungal Genet. Biol.">
        <title>Evolution of novel wood decay mechanisms in Agaricales revealed by the genome sequences of Fistulina hepatica and Cylindrobasidium torrendii.</title>
        <authorList>
            <person name="Floudas D."/>
            <person name="Held B.W."/>
            <person name="Riley R."/>
            <person name="Nagy L.G."/>
            <person name="Koehler G."/>
            <person name="Ransdell A.S."/>
            <person name="Younus H."/>
            <person name="Chow J."/>
            <person name="Chiniquy J."/>
            <person name="Lipzen A."/>
            <person name="Tritt A."/>
            <person name="Sun H."/>
            <person name="Haridas S."/>
            <person name="LaButti K."/>
            <person name="Ohm R.A."/>
            <person name="Kues U."/>
            <person name="Blanchette R.A."/>
            <person name="Grigoriev I.V."/>
            <person name="Minto R.E."/>
            <person name="Hibbett D.S."/>
        </authorList>
    </citation>
    <scope>NUCLEOTIDE SEQUENCE [LARGE SCALE GENOMIC DNA]</scope>
    <source>
        <strain evidence="9 10">FP15055 ss-10</strain>
    </source>
</reference>
<dbReference type="InterPro" id="IPR001461">
    <property type="entry name" value="Aspartic_peptidase_A1"/>
</dbReference>
<dbReference type="Gene3D" id="2.40.70.10">
    <property type="entry name" value="Acid Proteases"/>
    <property type="match status" value="2"/>
</dbReference>
<feature type="disulfide bond" evidence="4">
    <location>
        <begin position="83"/>
        <end position="89"/>
    </location>
</feature>
<dbReference type="PANTHER" id="PTHR47966:SF51">
    <property type="entry name" value="BETA-SITE APP-CLEAVING ENZYME, ISOFORM A-RELATED"/>
    <property type="match status" value="1"/>
</dbReference>
<keyword evidence="10" id="KW-1185">Reference proteome</keyword>
<keyword evidence="6" id="KW-0812">Transmembrane</keyword>
<dbReference type="InterPro" id="IPR021109">
    <property type="entry name" value="Peptidase_aspartic_dom_sf"/>
</dbReference>
<dbReference type="PANTHER" id="PTHR47966">
    <property type="entry name" value="BETA-SITE APP-CLEAVING ENZYME, ISOFORM A-RELATED"/>
    <property type="match status" value="1"/>
</dbReference>
<dbReference type="InterPro" id="IPR001969">
    <property type="entry name" value="Aspartic_peptidase_AS"/>
</dbReference>
<keyword evidence="6" id="KW-1133">Transmembrane helix</keyword>
<proteinExistence type="inferred from homology"/>
<dbReference type="PROSITE" id="PS51767">
    <property type="entry name" value="PEPTIDASE_A1"/>
    <property type="match status" value="1"/>
</dbReference>
<feature type="transmembrane region" description="Helical" evidence="6">
    <location>
        <begin position="429"/>
        <end position="452"/>
    </location>
</feature>
<dbReference type="Pfam" id="PF00026">
    <property type="entry name" value="Asp"/>
    <property type="match status" value="1"/>
</dbReference>
<dbReference type="CDD" id="cd05471">
    <property type="entry name" value="pepsin_like"/>
    <property type="match status" value="1"/>
</dbReference>
<organism evidence="9 10">
    <name type="scientific">Cylindrobasidium torrendii FP15055 ss-10</name>
    <dbReference type="NCBI Taxonomy" id="1314674"/>
    <lineage>
        <taxon>Eukaryota</taxon>
        <taxon>Fungi</taxon>
        <taxon>Dikarya</taxon>
        <taxon>Basidiomycota</taxon>
        <taxon>Agaricomycotina</taxon>
        <taxon>Agaricomycetes</taxon>
        <taxon>Agaricomycetidae</taxon>
        <taxon>Agaricales</taxon>
        <taxon>Marasmiineae</taxon>
        <taxon>Physalacriaceae</taxon>
        <taxon>Cylindrobasidium</taxon>
    </lineage>
</organism>
<evidence type="ECO:0000256" key="7">
    <source>
        <dbReference type="SAM" id="SignalP"/>
    </source>
</evidence>
<dbReference type="AlphaFoldDB" id="A0A0D7AT55"/>
<accession>A0A0D7AT55</accession>
<dbReference type="Proteomes" id="UP000054007">
    <property type="component" value="Unassembled WGS sequence"/>
</dbReference>
<dbReference type="PRINTS" id="PR00792">
    <property type="entry name" value="PEPSIN"/>
</dbReference>
<feature type="domain" description="Peptidase A1" evidence="8">
    <location>
        <begin position="54"/>
        <end position="390"/>
    </location>
</feature>
<evidence type="ECO:0000256" key="4">
    <source>
        <dbReference type="PIRSR" id="PIRSR601461-2"/>
    </source>
</evidence>
<dbReference type="STRING" id="1314674.A0A0D7AT55"/>
<evidence type="ECO:0000313" key="9">
    <source>
        <dbReference type="EMBL" id="KIY61170.1"/>
    </source>
</evidence>